<organism evidence="11 12">
    <name type="scientific">Rickenella mellea</name>
    <dbReference type="NCBI Taxonomy" id="50990"/>
    <lineage>
        <taxon>Eukaryota</taxon>
        <taxon>Fungi</taxon>
        <taxon>Dikarya</taxon>
        <taxon>Basidiomycota</taxon>
        <taxon>Agaricomycotina</taxon>
        <taxon>Agaricomycetes</taxon>
        <taxon>Hymenochaetales</taxon>
        <taxon>Rickenellaceae</taxon>
        <taxon>Rickenella</taxon>
    </lineage>
</organism>
<accession>A0A4Y7QIP0</accession>
<dbReference type="PROSITE" id="PS00624">
    <property type="entry name" value="GMC_OXRED_2"/>
    <property type="match status" value="1"/>
</dbReference>
<dbReference type="PANTHER" id="PTHR11552">
    <property type="entry name" value="GLUCOSE-METHANOL-CHOLINE GMC OXIDOREDUCTASE"/>
    <property type="match status" value="1"/>
</dbReference>
<keyword evidence="12" id="KW-1185">Reference proteome</keyword>
<feature type="signal peptide" evidence="9">
    <location>
        <begin position="1"/>
        <end position="20"/>
    </location>
</feature>
<dbReference type="EMBL" id="ML170160">
    <property type="protein sequence ID" value="TDL26770.1"/>
    <property type="molecule type" value="Genomic_DNA"/>
</dbReference>
<feature type="active site" description="Proton acceptor" evidence="7">
    <location>
        <position position="581"/>
    </location>
</feature>
<dbReference type="GO" id="GO:0050660">
    <property type="term" value="F:flavin adenine dinucleotide binding"/>
    <property type="evidence" value="ECO:0007669"/>
    <property type="project" value="InterPro"/>
</dbReference>
<keyword evidence="4 9" id="KW-0732">Signal</keyword>
<evidence type="ECO:0000256" key="5">
    <source>
        <dbReference type="ARBA" id="ARBA00022827"/>
    </source>
</evidence>
<name>A0A4Y7QIP0_9AGAM</name>
<evidence type="ECO:0000256" key="3">
    <source>
        <dbReference type="ARBA" id="ARBA00022630"/>
    </source>
</evidence>
<evidence type="ECO:0000256" key="8">
    <source>
        <dbReference type="PIRSR" id="PIRSR000137-2"/>
    </source>
</evidence>
<dbReference type="VEuPathDB" id="FungiDB:BD410DRAFT_762847"/>
<protein>
    <submittedName>
        <fullName evidence="11">Pyranose dehydrogenase</fullName>
    </submittedName>
</protein>
<dbReference type="InterPro" id="IPR012132">
    <property type="entry name" value="GMC_OxRdtase"/>
</dbReference>
<dbReference type="AlphaFoldDB" id="A0A4Y7QIP0"/>
<dbReference type="SUPFAM" id="SSF54373">
    <property type="entry name" value="FAD-linked reductases, C-terminal domain"/>
    <property type="match status" value="1"/>
</dbReference>
<evidence type="ECO:0000256" key="9">
    <source>
        <dbReference type="SAM" id="SignalP"/>
    </source>
</evidence>
<evidence type="ECO:0000256" key="6">
    <source>
        <dbReference type="ARBA" id="ARBA00023002"/>
    </source>
</evidence>
<feature type="domain" description="Glucose-methanol-choline oxidoreductase N-terminal" evidence="10">
    <location>
        <begin position="305"/>
        <end position="319"/>
    </location>
</feature>
<comment type="cofactor">
    <cofactor evidence="1 8">
        <name>FAD</name>
        <dbReference type="ChEBI" id="CHEBI:57692"/>
    </cofactor>
</comment>
<evidence type="ECO:0000259" key="10">
    <source>
        <dbReference type="PROSITE" id="PS00624"/>
    </source>
</evidence>
<dbReference type="SUPFAM" id="SSF51905">
    <property type="entry name" value="FAD/NAD(P)-binding domain"/>
    <property type="match status" value="1"/>
</dbReference>
<dbReference type="InterPro" id="IPR036188">
    <property type="entry name" value="FAD/NAD-bd_sf"/>
</dbReference>
<dbReference type="InterPro" id="IPR007867">
    <property type="entry name" value="GMC_OxRtase_C"/>
</dbReference>
<dbReference type="GO" id="GO:0016614">
    <property type="term" value="F:oxidoreductase activity, acting on CH-OH group of donors"/>
    <property type="evidence" value="ECO:0007669"/>
    <property type="project" value="InterPro"/>
</dbReference>
<feature type="chain" id="PRO_5021321327" evidence="9">
    <location>
        <begin position="21"/>
        <end position="602"/>
    </location>
</feature>
<feature type="binding site" evidence="8">
    <location>
        <begin position="123"/>
        <end position="126"/>
    </location>
    <ligand>
        <name>FAD</name>
        <dbReference type="ChEBI" id="CHEBI:57692"/>
    </ligand>
</feature>
<keyword evidence="3" id="KW-0285">Flavoprotein</keyword>
<evidence type="ECO:0000256" key="2">
    <source>
        <dbReference type="ARBA" id="ARBA00010790"/>
    </source>
</evidence>
<dbReference type="PIRSF" id="PIRSF000137">
    <property type="entry name" value="Alcohol_oxidase"/>
    <property type="match status" value="1"/>
</dbReference>
<keyword evidence="5 8" id="KW-0274">FAD</keyword>
<feature type="active site" description="Proton donor" evidence="7">
    <location>
        <position position="537"/>
    </location>
</feature>
<evidence type="ECO:0000256" key="4">
    <source>
        <dbReference type="ARBA" id="ARBA00022729"/>
    </source>
</evidence>
<dbReference type="InterPro" id="IPR000172">
    <property type="entry name" value="GMC_OxRdtase_N"/>
</dbReference>
<proteinExistence type="inferred from homology"/>
<dbReference type="Proteomes" id="UP000294933">
    <property type="component" value="Unassembled WGS sequence"/>
</dbReference>
<dbReference type="OrthoDB" id="269227at2759"/>
<dbReference type="PANTHER" id="PTHR11552:SF201">
    <property type="entry name" value="GLUCOSE-METHANOL-CHOLINE OXIDOREDUCTASE N-TERMINAL DOMAIN-CONTAINING PROTEIN"/>
    <property type="match status" value="1"/>
</dbReference>
<dbReference type="Pfam" id="PF05199">
    <property type="entry name" value="GMC_oxred_C"/>
    <property type="match status" value="1"/>
</dbReference>
<evidence type="ECO:0000256" key="1">
    <source>
        <dbReference type="ARBA" id="ARBA00001974"/>
    </source>
</evidence>
<sequence>MVSSRLSSFLFAALALRCSALIYENFSDLQSIHSYDYIVVGGGTAGCAIANRLSEDAYVNVLVLEAGATNRGKPEVTIPYLIRQAFAEPSLFWNTSYVAQPGLNGRVVGFTRGFILGGSSSINGMVYSRGTAEDFDRYAAVTGDRGWSWDALQPYFRRNEHFLPSTAQGFNTTGRFDPRVHGTRGILGNGVNSFPMDTDSIITRVTEEASKDFPFTLDYNGGVTYGVSWAQYTIQNGTRSSSAWSYLADKYLERPNLHVLVHATVRRVLQSSAGGAVDTVEFLQGTGNVDILYTRAAREVILSAGTVGSPHILLNSGIGDAGTLSSLNISVIANLPSVGQNLSDQTLVPNTRWSTTSTDNFQHILDNATTAAAAQAQWNQNRTGPFTAGGINQLIWLRMNESDPEVQQMLKKYGDPAAGPLSPHFEIEPSNGRPASPPLMDVSPIALNPLSRGSLTLNPKNPLGEPILDGGFYTHPMDMFVQKQAIITAIRMVSLPAWSNYVIAPFPALASVITANGTVDDQALESFIRNNTLPNIHAVGTNSMSPRGARWGVVDPDLKVKGVKGLRVVDASVLPFVPAGHTQVPVYVLAERAADLIKQANA</sequence>
<evidence type="ECO:0000313" key="12">
    <source>
        <dbReference type="Proteomes" id="UP000294933"/>
    </source>
</evidence>
<keyword evidence="6" id="KW-0560">Oxidoreductase</keyword>
<reference evidence="11 12" key="1">
    <citation type="submission" date="2018-06" db="EMBL/GenBank/DDBJ databases">
        <title>A transcriptomic atlas of mushroom development highlights an independent origin of complex multicellularity.</title>
        <authorList>
            <consortium name="DOE Joint Genome Institute"/>
            <person name="Krizsan K."/>
            <person name="Almasi E."/>
            <person name="Merenyi Z."/>
            <person name="Sahu N."/>
            <person name="Viragh M."/>
            <person name="Koszo T."/>
            <person name="Mondo S."/>
            <person name="Kiss B."/>
            <person name="Balint B."/>
            <person name="Kues U."/>
            <person name="Barry K."/>
            <person name="Hegedus J.C."/>
            <person name="Henrissat B."/>
            <person name="Johnson J."/>
            <person name="Lipzen A."/>
            <person name="Ohm R."/>
            <person name="Nagy I."/>
            <person name="Pangilinan J."/>
            <person name="Yan J."/>
            <person name="Xiong Y."/>
            <person name="Grigoriev I.V."/>
            <person name="Hibbett D.S."/>
            <person name="Nagy L.G."/>
        </authorList>
    </citation>
    <scope>NUCLEOTIDE SEQUENCE [LARGE SCALE GENOMIC DNA]</scope>
    <source>
        <strain evidence="11 12">SZMC22713</strain>
    </source>
</reference>
<evidence type="ECO:0000313" key="11">
    <source>
        <dbReference type="EMBL" id="TDL26770.1"/>
    </source>
</evidence>
<dbReference type="Pfam" id="PF00732">
    <property type="entry name" value="GMC_oxred_N"/>
    <property type="match status" value="1"/>
</dbReference>
<dbReference type="Gene3D" id="3.50.50.60">
    <property type="entry name" value="FAD/NAD(P)-binding domain"/>
    <property type="match status" value="1"/>
</dbReference>
<gene>
    <name evidence="11" type="ORF">BD410DRAFT_762847</name>
</gene>
<dbReference type="STRING" id="50990.A0A4Y7QIP0"/>
<evidence type="ECO:0000256" key="7">
    <source>
        <dbReference type="PIRSR" id="PIRSR000137-1"/>
    </source>
</evidence>
<comment type="similarity">
    <text evidence="2">Belongs to the GMC oxidoreductase family.</text>
</comment>
<dbReference type="Gene3D" id="3.30.560.10">
    <property type="entry name" value="Glucose Oxidase, domain 3"/>
    <property type="match status" value="1"/>
</dbReference>
<feature type="binding site" evidence="8">
    <location>
        <position position="265"/>
    </location>
    <ligand>
        <name>FAD</name>
        <dbReference type="ChEBI" id="CHEBI:57692"/>
    </ligand>
</feature>